<evidence type="ECO:0000256" key="4">
    <source>
        <dbReference type="ARBA" id="ARBA00022989"/>
    </source>
</evidence>
<dbReference type="PANTHER" id="PTHR43370:SF2">
    <property type="entry name" value="ABC TRANSPORTER PERMEASE PROTEIN"/>
    <property type="match status" value="1"/>
</dbReference>
<dbReference type="AlphaFoldDB" id="A0A2S6N854"/>
<keyword evidence="8" id="KW-1185">Reference proteome</keyword>
<organism evidence="7 8">
    <name type="scientific">Rhodopila globiformis</name>
    <name type="common">Rhodopseudomonas globiformis</name>
    <dbReference type="NCBI Taxonomy" id="1071"/>
    <lineage>
        <taxon>Bacteria</taxon>
        <taxon>Pseudomonadati</taxon>
        <taxon>Pseudomonadota</taxon>
        <taxon>Alphaproteobacteria</taxon>
        <taxon>Acetobacterales</taxon>
        <taxon>Acetobacteraceae</taxon>
        <taxon>Rhodopila</taxon>
    </lineage>
</organism>
<name>A0A2S6N854_RHOGL</name>
<gene>
    <name evidence="7" type="ORF">CCS01_18695</name>
</gene>
<evidence type="ECO:0000256" key="5">
    <source>
        <dbReference type="ARBA" id="ARBA00023136"/>
    </source>
</evidence>
<comment type="caution">
    <text evidence="7">The sequence shown here is derived from an EMBL/GenBank/DDBJ whole genome shotgun (WGS) entry which is preliminary data.</text>
</comment>
<dbReference type="OrthoDB" id="9792579at2"/>
<dbReference type="Pfam" id="PF02653">
    <property type="entry name" value="BPD_transp_2"/>
    <property type="match status" value="1"/>
</dbReference>
<dbReference type="CDD" id="cd06580">
    <property type="entry name" value="TM_PBP1_transp_TpRbsC_like"/>
    <property type="match status" value="1"/>
</dbReference>
<feature type="transmembrane region" description="Helical" evidence="6">
    <location>
        <begin position="242"/>
        <end position="260"/>
    </location>
</feature>
<feature type="transmembrane region" description="Helical" evidence="6">
    <location>
        <begin position="191"/>
        <end position="213"/>
    </location>
</feature>
<evidence type="ECO:0000256" key="1">
    <source>
        <dbReference type="ARBA" id="ARBA00004651"/>
    </source>
</evidence>
<feature type="transmembrane region" description="Helical" evidence="6">
    <location>
        <begin position="93"/>
        <end position="111"/>
    </location>
</feature>
<evidence type="ECO:0000313" key="7">
    <source>
        <dbReference type="EMBL" id="PPQ30790.1"/>
    </source>
</evidence>
<accession>A0A2S6N854</accession>
<dbReference type="EMBL" id="NHRY01000205">
    <property type="protein sequence ID" value="PPQ30790.1"/>
    <property type="molecule type" value="Genomic_DNA"/>
</dbReference>
<evidence type="ECO:0000313" key="8">
    <source>
        <dbReference type="Proteomes" id="UP000239724"/>
    </source>
</evidence>
<dbReference type="Proteomes" id="UP000239724">
    <property type="component" value="Unassembled WGS sequence"/>
</dbReference>
<dbReference type="RefSeq" id="WP_104520337.1">
    <property type="nucleotide sequence ID" value="NZ_NHRY01000205.1"/>
</dbReference>
<feature type="transmembrane region" description="Helical" evidence="6">
    <location>
        <begin position="266"/>
        <end position="287"/>
    </location>
</feature>
<feature type="transmembrane region" description="Helical" evidence="6">
    <location>
        <begin position="139"/>
        <end position="160"/>
    </location>
</feature>
<feature type="transmembrane region" description="Helical" evidence="6">
    <location>
        <begin position="40"/>
        <end position="58"/>
    </location>
</feature>
<evidence type="ECO:0000256" key="2">
    <source>
        <dbReference type="ARBA" id="ARBA00022475"/>
    </source>
</evidence>
<keyword evidence="3 6" id="KW-0812">Transmembrane</keyword>
<dbReference type="GO" id="GO:0005886">
    <property type="term" value="C:plasma membrane"/>
    <property type="evidence" value="ECO:0007669"/>
    <property type="project" value="UniProtKB-SubCell"/>
</dbReference>
<protein>
    <submittedName>
        <fullName evidence="7">ABC transporter permease</fullName>
    </submittedName>
</protein>
<keyword evidence="5 6" id="KW-0472">Membrane</keyword>
<keyword evidence="4 6" id="KW-1133">Transmembrane helix</keyword>
<sequence length="304" mass="31433">MEALSTVLLAMLAGSLRVSTPFLFVSIGECLTEKSGRINLGNEGVLVLGAMVAYATSYETGSPWAGVAAAGLAGLLLGGLHGAVCSLARVNDVAMGIAIMLAGTGLAFFFGKPYVQPTAPLLPGIPFGFWSSSAQVRNALLVCPLFLLGIAAAVAMEWCFRATRVGLRIRIVGDSQDAALAMGLPIARTRFLATACGSALAGVGGAFLSLYYPGSWNEGLSSGQGLMAVALVVFARWNPINCIYASLLFGAAGALGPSLQTIGITWGYYLFYAAPYVVTLIVLIITARGGRSLRGMPGQLSIGR</sequence>
<dbReference type="InterPro" id="IPR001851">
    <property type="entry name" value="ABC_transp_permease"/>
</dbReference>
<reference evidence="7 8" key="1">
    <citation type="journal article" date="2018" name="Arch. Microbiol.">
        <title>New insights into the metabolic potential of the phototrophic purple bacterium Rhodopila globiformis DSM 161(T) from its draft genome sequence and evidence for a vanadium-dependent nitrogenase.</title>
        <authorList>
            <person name="Imhoff J.F."/>
            <person name="Rahn T."/>
            <person name="Kunzel S."/>
            <person name="Neulinger S.C."/>
        </authorList>
    </citation>
    <scope>NUCLEOTIDE SEQUENCE [LARGE SCALE GENOMIC DNA]</scope>
    <source>
        <strain evidence="7 8">DSM 161</strain>
    </source>
</reference>
<feature type="transmembrane region" description="Helical" evidence="6">
    <location>
        <begin position="64"/>
        <end position="86"/>
    </location>
</feature>
<feature type="transmembrane region" description="Helical" evidence="6">
    <location>
        <begin position="6"/>
        <end position="28"/>
    </location>
</feature>
<evidence type="ECO:0000256" key="3">
    <source>
        <dbReference type="ARBA" id="ARBA00022692"/>
    </source>
</evidence>
<dbReference type="PANTHER" id="PTHR43370">
    <property type="entry name" value="SUGAR ABC TRANSPORTER INTEGRAL MEMBRANE PROTEIN-RELATED"/>
    <property type="match status" value="1"/>
</dbReference>
<proteinExistence type="predicted"/>
<dbReference type="GO" id="GO:0022857">
    <property type="term" value="F:transmembrane transporter activity"/>
    <property type="evidence" value="ECO:0007669"/>
    <property type="project" value="InterPro"/>
</dbReference>
<keyword evidence="2" id="KW-1003">Cell membrane</keyword>
<comment type="subcellular location">
    <subcellularLocation>
        <location evidence="1">Cell membrane</location>
        <topology evidence="1">Multi-pass membrane protein</topology>
    </subcellularLocation>
</comment>
<evidence type="ECO:0000256" key="6">
    <source>
        <dbReference type="SAM" id="Phobius"/>
    </source>
</evidence>